<evidence type="ECO:0000313" key="4">
    <source>
        <dbReference type="Proteomes" id="UP000736335"/>
    </source>
</evidence>
<dbReference type="Pfam" id="PF25809">
    <property type="entry name" value="STEEP1"/>
    <property type="match status" value="1"/>
</dbReference>
<dbReference type="GO" id="GO:0090158">
    <property type="term" value="P:endoplasmic reticulum membrane organization"/>
    <property type="evidence" value="ECO:0007669"/>
    <property type="project" value="TreeGrafter"/>
</dbReference>
<dbReference type="OrthoDB" id="418131at2759"/>
<organism evidence="3 4">
    <name type="scientific">Thelephora terrestris</name>
    <dbReference type="NCBI Taxonomy" id="56493"/>
    <lineage>
        <taxon>Eukaryota</taxon>
        <taxon>Fungi</taxon>
        <taxon>Dikarya</taxon>
        <taxon>Basidiomycota</taxon>
        <taxon>Agaricomycotina</taxon>
        <taxon>Agaricomycetes</taxon>
        <taxon>Thelephorales</taxon>
        <taxon>Thelephoraceae</taxon>
        <taxon>Thelephora</taxon>
    </lineage>
</organism>
<dbReference type="InterPro" id="IPR057965">
    <property type="entry name" value="STEEP1_dom"/>
</dbReference>
<reference evidence="3" key="1">
    <citation type="journal article" date="2020" name="Nat. Commun.">
        <title>Large-scale genome sequencing of mycorrhizal fungi provides insights into the early evolution of symbiotic traits.</title>
        <authorList>
            <person name="Miyauchi S."/>
            <person name="Kiss E."/>
            <person name="Kuo A."/>
            <person name="Drula E."/>
            <person name="Kohler A."/>
            <person name="Sanchez-Garcia M."/>
            <person name="Morin E."/>
            <person name="Andreopoulos B."/>
            <person name="Barry K.W."/>
            <person name="Bonito G."/>
            <person name="Buee M."/>
            <person name="Carver A."/>
            <person name="Chen C."/>
            <person name="Cichocki N."/>
            <person name="Clum A."/>
            <person name="Culley D."/>
            <person name="Crous P.W."/>
            <person name="Fauchery L."/>
            <person name="Girlanda M."/>
            <person name="Hayes R.D."/>
            <person name="Keri Z."/>
            <person name="LaButti K."/>
            <person name="Lipzen A."/>
            <person name="Lombard V."/>
            <person name="Magnuson J."/>
            <person name="Maillard F."/>
            <person name="Murat C."/>
            <person name="Nolan M."/>
            <person name="Ohm R.A."/>
            <person name="Pangilinan J."/>
            <person name="Pereira M.F."/>
            <person name="Perotto S."/>
            <person name="Peter M."/>
            <person name="Pfister S."/>
            <person name="Riley R."/>
            <person name="Sitrit Y."/>
            <person name="Stielow J.B."/>
            <person name="Szollosi G."/>
            <person name="Zifcakova L."/>
            <person name="Stursova M."/>
            <person name="Spatafora J.W."/>
            <person name="Tedersoo L."/>
            <person name="Vaario L.M."/>
            <person name="Yamada A."/>
            <person name="Yan M."/>
            <person name="Wang P."/>
            <person name="Xu J."/>
            <person name="Bruns T."/>
            <person name="Baldrian P."/>
            <person name="Vilgalys R."/>
            <person name="Dunand C."/>
            <person name="Henrissat B."/>
            <person name="Grigoriev I.V."/>
            <person name="Hibbett D."/>
            <person name="Nagy L.G."/>
            <person name="Martin F.M."/>
        </authorList>
    </citation>
    <scope>NUCLEOTIDE SEQUENCE</scope>
    <source>
        <strain evidence="3">UH-Tt-Lm1</strain>
    </source>
</reference>
<reference evidence="3" key="2">
    <citation type="submission" date="2020-11" db="EMBL/GenBank/DDBJ databases">
        <authorList>
            <consortium name="DOE Joint Genome Institute"/>
            <person name="Kuo A."/>
            <person name="Miyauchi S."/>
            <person name="Kiss E."/>
            <person name="Drula E."/>
            <person name="Kohler A."/>
            <person name="Sanchez-Garcia M."/>
            <person name="Andreopoulos B."/>
            <person name="Barry K.W."/>
            <person name="Bonito G."/>
            <person name="Buee M."/>
            <person name="Carver A."/>
            <person name="Chen C."/>
            <person name="Cichocki N."/>
            <person name="Clum A."/>
            <person name="Culley D."/>
            <person name="Crous P.W."/>
            <person name="Fauchery L."/>
            <person name="Girlanda M."/>
            <person name="Hayes R."/>
            <person name="Keri Z."/>
            <person name="Labutti K."/>
            <person name="Lipzen A."/>
            <person name="Lombard V."/>
            <person name="Magnuson J."/>
            <person name="Maillard F."/>
            <person name="Morin E."/>
            <person name="Murat C."/>
            <person name="Nolan M."/>
            <person name="Ohm R."/>
            <person name="Pangilinan J."/>
            <person name="Pereira M."/>
            <person name="Perotto S."/>
            <person name="Peter M."/>
            <person name="Riley R."/>
            <person name="Sitrit Y."/>
            <person name="Stielow B."/>
            <person name="Szollosi G."/>
            <person name="Zifcakova L."/>
            <person name="Stursova M."/>
            <person name="Spatafora J.W."/>
            <person name="Tedersoo L."/>
            <person name="Vaario L.-M."/>
            <person name="Yamada A."/>
            <person name="Yan M."/>
            <person name="Wang P."/>
            <person name="Xu J."/>
            <person name="Bruns T."/>
            <person name="Baldrian P."/>
            <person name="Vilgalys R."/>
            <person name="Henrissat B."/>
            <person name="Grigoriev I.V."/>
            <person name="Hibbett D."/>
            <person name="Nagy L.G."/>
            <person name="Martin F.M."/>
        </authorList>
    </citation>
    <scope>NUCLEOTIDE SEQUENCE</scope>
    <source>
        <strain evidence="3">UH-Tt-Lm1</strain>
    </source>
</reference>
<evidence type="ECO:0000259" key="2">
    <source>
        <dbReference type="Pfam" id="PF25809"/>
    </source>
</evidence>
<gene>
    <name evidence="3" type="ORF">BJ322DRAFT_183091</name>
</gene>
<accession>A0A9P6HC20</accession>
<dbReference type="InterPro" id="IPR029704">
    <property type="entry name" value="STEEP-like"/>
</dbReference>
<keyword evidence="4" id="KW-1185">Reference proteome</keyword>
<dbReference type="GO" id="GO:0005737">
    <property type="term" value="C:cytoplasm"/>
    <property type="evidence" value="ECO:0007669"/>
    <property type="project" value="GOC"/>
</dbReference>
<sequence>MPKVVSRAAVSTSQDAQSTPSSAANFRVYYCICGEYILIIDKALPTLPKRQTDGATIVQAKDTKESAAKVFKLNATPLEPVLYERQDGKYERQWRYACPRCNLPVAYQTVPPAPNPQPPAKQQQASATALTAIAIKSSTYFYIIKGALSQMQGQAPPDAFD</sequence>
<dbReference type="PANTHER" id="PTHR46355">
    <property type="entry name" value="UPF0428 PROTEIN CXORF56"/>
    <property type="match status" value="1"/>
</dbReference>
<comment type="similarity">
    <text evidence="1">Belongs to the STEEP1 family.</text>
</comment>
<dbReference type="GO" id="GO:0006888">
    <property type="term" value="P:endoplasmic reticulum to Golgi vesicle-mediated transport"/>
    <property type="evidence" value="ECO:0007669"/>
    <property type="project" value="TreeGrafter"/>
</dbReference>
<comment type="caution">
    <text evidence="3">The sequence shown here is derived from an EMBL/GenBank/DDBJ whole genome shotgun (WGS) entry which is preliminary data.</text>
</comment>
<evidence type="ECO:0000256" key="1">
    <source>
        <dbReference type="ARBA" id="ARBA00024205"/>
    </source>
</evidence>
<proteinExistence type="inferred from homology"/>
<name>A0A9P6HC20_9AGAM</name>
<dbReference type="EMBL" id="WIUZ02000011">
    <property type="protein sequence ID" value="KAF9782932.1"/>
    <property type="molecule type" value="Genomic_DNA"/>
</dbReference>
<dbReference type="Proteomes" id="UP000736335">
    <property type="component" value="Unassembled WGS sequence"/>
</dbReference>
<dbReference type="PANTHER" id="PTHR46355:SF1">
    <property type="entry name" value="STING ER EXIT PROTEIN"/>
    <property type="match status" value="1"/>
</dbReference>
<feature type="domain" description="STEEP1" evidence="2">
    <location>
        <begin position="22"/>
        <end position="157"/>
    </location>
</feature>
<dbReference type="AlphaFoldDB" id="A0A9P6HC20"/>
<evidence type="ECO:0000313" key="3">
    <source>
        <dbReference type="EMBL" id="KAF9782932.1"/>
    </source>
</evidence>
<protein>
    <recommendedName>
        <fullName evidence="2">STEEP1 domain-containing protein</fullName>
    </recommendedName>
</protein>